<reference evidence="1" key="1">
    <citation type="submission" date="2021-06" db="EMBL/GenBank/DDBJ databases">
        <authorList>
            <person name="Kallberg Y."/>
            <person name="Tangrot J."/>
            <person name="Rosling A."/>
        </authorList>
    </citation>
    <scope>NUCLEOTIDE SEQUENCE</scope>
    <source>
        <strain evidence="1">MA461A</strain>
    </source>
</reference>
<protein>
    <submittedName>
        <fullName evidence="1">624_t:CDS:1</fullName>
    </submittedName>
</protein>
<organism evidence="1 2">
    <name type="scientific">Racocetra persica</name>
    <dbReference type="NCBI Taxonomy" id="160502"/>
    <lineage>
        <taxon>Eukaryota</taxon>
        <taxon>Fungi</taxon>
        <taxon>Fungi incertae sedis</taxon>
        <taxon>Mucoromycota</taxon>
        <taxon>Glomeromycotina</taxon>
        <taxon>Glomeromycetes</taxon>
        <taxon>Diversisporales</taxon>
        <taxon>Gigasporaceae</taxon>
        <taxon>Racocetra</taxon>
    </lineage>
</organism>
<comment type="caution">
    <text evidence="1">The sequence shown here is derived from an EMBL/GenBank/DDBJ whole genome shotgun (WGS) entry which is preliminary data.</text>
</comment>
<evidence type="ECO:0000313" key="2">
    <source>
        <dbReference type="Proteomes" id="UP000789920"/>
    </source>
</evidence>
<name>A0ACA9Q7M6_9GLOM</name>
<dbReference type="EMBL" id="CAJVQC010026234">
    <property type="protein sequence ID" value="CAG8732529.1"/>
    <property type="molecule type" value="Genomic_DNA"/>
</dbReference>
<accession>A0ACA9Q7M6</accession>
<proteinExistence type="predicted"/>
<keyword evidence="2" id="KW-1185">Reference proteome</keyword>
<evidence type="ECO:0000313" key="1">
    <source>
        <dbReference type="EMBL" id="CAG8732529.1"/>
    </source>
</evidence>
<gene>
    <name evidence="1" type="ORF">RPERSI_LOCUS12307</name>
</gene>
<dbReference type="Proteomes" id="UP000789920">
    <property type="component" value="Unassembled WGS sequence"/>
</dbReference>
<sequence>MSLNGLSPLEVFTKDLDKWNKDLGKRTTEIIFHKGDEDKFRNMIFDIELRVDKKGPEATIEKSKKLNKGIYGEHIIDGDDIYWR</sequence>